<dbReference type="AlphaFoldDB" id="A0A2N7C678"/>
<dbReference type="Proteomes" id="UP000235778">
    <property type="component" value="Unassembled WGS sequence"/>
</dbReference>
<proteinExistence type="predicted"/>
<comment type="caution">
    <text evidence="1">The sequence shown here is derived from an EMBL/GenBank/DDBJ whole genome shotgun (WGS) entry which is preliminary data.</text>
</comment>
<accession>A0A2N7C678</accession>
<evidence type="ECO:0000313" key="2">
    <source>
        <dbReference type="Proteomes" id="UP000235778"/>
    </source>
</evidence>
<sequence length="126" mass="14007">MFQSIHVIVGYSAIKMNSAGPIGLSKKNTGEISALLKMGNVFCAPFGGFIEAENVVGLRKVKLIDIKYLCTDTDAETIEYVIQKDHYVVGTYQDRKLYILPFNGQPKHYQLKGIDNHGKNNVISLT</sequence>
<name>A0A2N7C678_9VIBR</name>
<organism evidence="1 2">
    <name type="scientific">Vibrio lentus</name>
    <dbReference type="NCBI Taxonomy" id="136468"/>
    <lineage>
        <taxon>Bacteria</taxon>
        <taxon>Pseudomonadati</taxon>
        <taxon>Pseudomonadota</taxon>
        <taxon>Gammaproteobacteria</taxon>
        <taxon>Vibrionales</taxon>
        <taxon>Vibrionaceae</taxon>
        <taxon>Vibrio</taxon>
    </lineage>
</organism>
<dbReference type="RefSeq" id="WP_102268828.1">
    <property type="nucleotide sequence ID" value="NZ_MCSH01000162.1"/>
</dbReference>
<dbReference type="EMBL" id="MCSI01000037">
    <property type="protein sequence ID" value="PME71494.1"/>
    <property type="molecule type" value="Genomic_DNA"/>
</dbReference>
<protein>
    <submittedName>
        <fullName evidence="1">Uncharacterized protein</fullName>
    </submittedName>
</protein>
<gene>
    <name evidence="1" type="ORF">BCV30_22025</name>
</gene>
<evidence type="ECO:0000313" key="1">
    <source>
        <dbReference type="EMBL" id="PME71494.1"/>
    </source>
</evidence>
<reference evidence="2" key="1">
    <citation type="submission" date="2016-07" db="EMBL/GenBank/DDBJ databases">
        <title>Nontailed viruses are major unrecognized killers of bacteria in the ocean.</title>
        <authorList>
            <person name="Kauffman K."/>
            <person name="Hussain F."/>
            <person name="Yang J."/>
            <person name="Arevalo P."/>
            <person name="Brown J."/>
            <person name="Cutler M."/>
            <person name="Kelly L."/>
            <person name="Polz M.F."/>
        </authorList>
    </citation>
    <scope>NUCLEOTIDE SEQUENCE [LARGE SCALE GENOMIC DNA]</scope>
    <source>
        <strain evidence="2">10N.286.55.C1</strain>
    </source>
</reference>